<dbReference type="GO" id="GO:0043138">
    <property type="term" value="F:3'-5' DNA helicase activity"/>
    <property type="evidence" value="ECO:0007669"/>
    <property type="project" value="TreeGrafter"/>
</dbReference>
<accession>A0A9D2PPR6</accession>
<name>A0A9D2PPR6_9FIRM</name>
<dbReference type="PANTHER" id="PTHR11070:SF50">
    <property type="entry name" value="SUPERFAMILY I DNA AND RNA HELICASE"/>
    <property type="match status" value="1"/>
</dbReference>
<evidence type="ECO:0000313" key="3">
    <source>
        <dbReference type="Proteomes" id="UP000823886"/>
    </source>
</evidence>
<dbReference type="Pfam" id="PF04851">
    <property type="entry name" value="ResIII"/>
    <property type="match status" value="1"/>
</dbReference>
<dbReference type="InterPro" id="IPR006935">
    <property type="entry name" value="Helicase/UvrB_N"/>
</dbReference>
<sequence length="488" mass="58134">MDKSLYYQNFVSDEKISGFTEKLKKYSEQSNTGNPVYVINKPLGDRKYTYDYEQAAAVLVPRHKIIFLHWGENEEKFEDYVEDFLEDLGYISDKYEYRSVLGRPRNWRKEYIAEADLQKIADKKAAEFLSEYRLDTKEKERKGEFLISLLTGSINDIQKTGIDYPETLLDKIKRKIVLFDADQTRFIYDAPRKKRIVIQGLAGTGKTELLLHKMKELYTKESTKIVFTCHNQILADNMRERIPDFFDFMKVQEQIKWQEKLWVMRGWGSKNDKDSGVYSYICHYYGIPFERYSYTNNFDRVCKKAVDYLREKEIHDTCFDYMLIDESQDFTENFFTLCSMVTRETVYIAGDIFQNVFDPEDRSEVNPDFLLNKCYRTDPKTLMCAHAIGMGLFEEGHRLRWLDDKAWEDCGYEIRKETGYYNLYRRPLRRFEDLGNVNIRSIRIIPQKPENYLWEILKIIENLRQENPSLEPDDIGIMFLENTNANYN</sequence>
<dbReference type="InterPro" id="IPR027417">
    <property type="entry name" value="P-loop_NTPase"/>
</dbReference>
<feature type="domain" description="Helicase/UvrB N-terminal" evidence="1">
    <location>
        <begin position="169"/>
        <end position="260"/>
    </location>
</feature>
<feature type="non-terminal residue" evidence="2">
    <location>
        <position position="488"/>
    </location>
</feature>
<evidence type="ECO:0000259" key="1">
    <source>
        <dbReference type="Pfam" id="PF04851"/>
    </source>
</evidence>
<gene>
    <name evidence="2" type="ORF">H9753_15370</name>
</gene>
<dbReference type="PANTHER" id="PTHR11070">
    <property type="entry name" value="UVRD / RECB / PCRA DNA HELICASE FAMILY MEMBER"/>
    <property type="match status" value="1"/>
</dbReference>
<evidence type="ECO:0000313" key="2">
    <source>
        <dbReference type="EMBL" id="HJC64972.1"/>
    </source>
</evidence>
<dbReference type="AlphaFoldDB" id="A0A9D2PPR6"/>
<dbReference type="GO" id="GO:0005524">
    <property type="term" value="F:ATP binding"/>
    <property type="evidence" value="ECO:0007669"/>
    <property type="project" value="InterPro"/>
</dbReference>
<dbReference type="GO" id="GO:0016787">
    <property type="term" value="F:hydrolase activity"/>
    <property type="evidence" value="ECO:0007669"/>
    <property type="project" value="InterPro"/>
</dbReference>
<dbReference type="Gene3D" id="3.40.50.300">
    <property type="entry name" value="P-loop containing nucleotide triphosphate hydrolases"/>
    <property type="match status" value="1"/>
</dbReference>
<dbReference type="InterPro" id="IPR000212">
    <property type="entry name" value="DNA_helicase_UvrD/REP"/>
</dbReference>
<dbReference type="GO" id="GO:0000725">
    <property type="term" value="P:recombinational repair"/>
    <property type="evidence" value="ECO:0007669"/>
    <property type="project" value="TreeGrafter"/>
</dbReference>
<dbReference type="SUPFAM" id="SSF52540">
    <property type="entry name" value="P-loop containing nucleoside triphosphate hydrolases"/>
    <property type="match status" value="1"/>
</dbReference>
<dbReference type="Proteomes" id="UP000823886">
    <property type="component" value="Unassembled WGS sequence"/>
</dbReference>
<dbReference type="GO" id="GO:0003677">
    <property type="term" value="F:DNA binding"/>
    <property type="evidence" value="ECO:0007669"/>
    <property type="project" value="InterPro"/>
</dbReference>
<protein>
    <submittedName>
        <fullName evidence="2">AAA family ATPase</fullName>
    </submittedName>
</protein>
<reference evidence="2" key="1">
    <citation type="journal article" date="2021" name="PeerJ">
        <title>Extensive microbial diversity within the chicken gut microbiome revealed by metagenomics and culture.</title>
        <authorList>
            <person name="Gilroy R."/>
            <person name="Ravi A."/>
            <person name="Getino M."/>
            <person name="Pursley I."/>
            <person name="Horton D.L."/>
            <person name="Alikhan N.F."/>
            <person name="Baker D."/>
            <person name="Gharbi K."/>
            <person name="Hall N."/>
            <person name="Watson M."/>
            <person name="Adriaenssens E.M."/>
            <person name="Foster-Nyarko E."/>
            <person name="Jarju S."/>
            <person name="Secka A."/>
            <person name="Antonio M."/>
            <person name="Oren A."/>
            <person name="Chaudhuri R.R."/>
            <person name="La Ragione R."/>
            <person name="Hildebrand F."/>
            <person name="Pallen M.J."/>
        </authorList>
    </citation>
    <scope>NUCLEOTIDE SEQUENCE</scope>
    <source>
        <strain evidence="2">ChiBcec2-3848</strain>
    </source>
</reference>
<organism evidence="2 3">
    <name type="scientific">Candidatus Blautia merdavium</name>
    <dbReference type="NCBI Taxonomy" id="2838494"/>
    <lineage>
        <taxon>Bacteria</taxon>
        <taxon>Bacillati</taxon>
        <taxon>Bacillota</taxon>
        <taxon>Clostridia</taxon>
        <taxon>Lachnospirales</taxon>
        <taxon>Lachnospiraceae</taxon>
        <taxon>Blautia</taxon>
    </lineage>
</organism>
<reference evidence="2" key="2">
    <citation type="submission" date="2021-04" db="EMBL/GenBank/DDBJ databases">
        <authorList>
            <person name="Gilroy R."/>
        </authorList>
    </citation>
    <scope>NUCLEOTIDE SEQUENCE</scope>
    <source>
        <strain evidence="2">ChiBcec2-3848</strain>
    </source>
</reference>
<dbReference type="GO" id="GO:0033202">
    <property type="term" value="C:DNA helicase complex"/>
    <property type="evidence" value="ECO:0007669"/>
    <property type="project" value="TreeGrafter"/>
</dbReference>
<proteinExistence type="predicted"/>
<comment type="caution">
    <text evidence="2">The sequence shown here is derived from an EMBL/GenBank/DDBJ whole genome shotgun (WGS) entry which is preliminary data.</text>
</comment>
<dbReference type="EMBL" id="DWVZ01000223">
    <property type="protein sequence ID" value="HJC64972.1"/>
    <property type="molecule type" value="Genomic_DNA"/>
</dbReference>
<dbReference type="GO" id="GO:0005829">
    <property type="term" value="C:cytosol"/>
    <property type="evidence" value="ECO:0007669"/>
    <property type="project" value="TreeGrafter"/>
</dbReference>